<name>A0AAD9G2L5_9STRA</name>
<sequence length="87" mass="9288">MVTRTDDSPGNQNDDIESVAGTRGSSVADNVEDDEEEGSLVDDDITVASVFSFAEKTISVENDNMSSAIGLEEDLETSNGLEDELNE</sequence>
<feature type="region of interest" description="Disordered" evidence="1">
    <location>
        <begin position="1"/>
        <end position="42"/>
    </location>
</feature>
<accession>A0AAD9G2L5</accession>
<evidence type="ECO:0000313" key="2">
    <source>
        <dbReference type="EMBL" id="KAK1930490.1"/>
    </source>
</evidence>
<reference evidence="2" key="1">
    <citation type="submission" date="2023-08" db="EMBL/GenBank/DDBJ databases">
        <title>Reference Genome Resource for the Citrus Pathogen Phytophthora citrophthora.</title>
        <authorList>
            <person name="Moller H."/>
            <person name="Coetzee B."/>
            <person name="Rose L.J."/>
            <person name="Van Niekerk J.M."/>
        </authorList>
    </citation>
    <scope>NUCLEOTIDE SEQUENCE</scope>
    <source>
        <strain evidence="2">STE-U-9442</strain>
    </source>
</reference>
<evidence type="ECO:0000256" key="1">
    <source>
        <dbReference type="SAM" id="MobiDB-lite"/>
    </source>
</evidence>
<evidence type="ECO:0000313" key="3">
    <source>
        <dbReference type="Proteomes" id="UP001259832"/>
    </source>
</evidence>
<keyword evidence="3" id="KW-1185">Reference proteome</keyword>
<proteinExistence type="predicted"/>
<dbReference type="AlphaFoldDB" id="A0AAD9G2L5"/>
<gene>
    <name evidence="2" type="ORF">P3T76_014161</name>
</gene>
<dbReference type="Proteomes" id="UP001259832">
    <property type="component" value="Unassembled WGS sequence"/>
</dbReference>
<feature type="compositionally biased region" description="Acidic residues" evidence="1">
    <location>
        <begin position="30"/>
        <end position="42"/>
    </location>
</feature>
<comment type="caution">
    <text evidence="2">The sequence shown here is derived from an EMBL/GenBank/DDBJ whole genome shotgun (WGS) entry which is preliminary data.</text>
</comment>
<protein>
    <submittedName>
        <fullName evidence="2">Uncharacterized protein</fullName>
    </submittedName>
</protein>
<organism evidence="2 3">
    <name type="scientific">Phytophthora citrophthora</name>
    <dbReference type="NCBI Taxonomy" id="4793"/>
    <lineage>
        <taxon>Eukaryota</taxon>
        <taxon>Sar</taxon>
        <taxon>Stramenopiles</taxon>
        <taxon>Oomycota</taxon>
        <taxon>Peronosporomycetes</taxon>
        <taxon>Peronosporales</taxon>
        <taxon>Peronosporaceae</taxon>
        <taxon>Phytophthora</taxon>
    </lineage>
</organism>
<dbReference type="EMBL" id="JASMQC010000039">
    <property type="protein sequence ID" value="KAK1930490.1"/>
    <property type="molecule type" value="Genomic_DNA"/>
</dbReference>